<dbReference type="InterPro" id="IPR036047">
    <property type="entry name" value="F-box-like_dom_sf"/>
</dbReference>
<comment type="caution">
    <text evidence="3">The sequence shown here is derived from an EMBL/GenBank/DDBJ whole genome shotgun (WGS) entry which is preliminary data.</text>
</comment>
<feature type="non-terminal residue" evidence="3">
    <location>
        <position position="150"/>
    </location>
</feature>
<proteinExistence type="predicted"/>
<reference evidence="3" key="1">
    <citation type="submission" date="2023-10" db="EMBL/GenBank/DDBJ databases">
        <title>Genome assembly of Pristionchus species.</title>
        <authorList>
            <person name="Yoshida K."/>
            <person name="Sommer R.J."/>
        </authorList>
    </citation>
    <scope>NUCLEOTIDE SEQUENCE</scope>
    <source>
        <strain evidence="3">RS5133</strain>
    </source>
</reference>
<evidence type="ECO:0000259" key="2">
    <source>
        <dbReference type="Pfam" id="PF00646"/>
    </source>
</evidence>
<evidence type="ECO:0000313" key="4">
    <source>
        <dbReference type="Proteomes" id="UP001432322"/>
    </source>
</evidence>
<name>A0AAV5W4M5_9BILA</name>
<keyword evidence="4" id="KW-1185">Reference proteome</keyword>
<protein>
    <recommendedName>
        <fullName evidence="2">F-box domain-containing protein</fullName>
    </recommendedName>
</protein>
<evidence type="ECO:0000256" key="1">
    <source>
        <dbReference type="SAM" id="MobiDB-lite"/>
    </source>
</evidence>
<sequence>VKRMKINREESMKEEEKRGEMVRCVLKLHDSGPPEREKERKEREKGKSLLDLPNEILNEIFSNLGFVDRMRARVNKRLCEVERVAPPSMDVFPPTVIHHSHLNIKALQVVVTKNGLEMHLKKIGFHGRIEEKGKRLDLNVEGGMQMMKRM</sequence>
<dbReference type="InterPro" id="IPR001810">
    <property type="entry name" value="F-box_dom"/>
</dbReference>
<feature type="domain" description="F-box" evidence="2">
    <location>
        <begin position="49"/>
        <end position="73"/>
    </location>
</feature>
<evidence type="ECO:0000313" key="3">
    <source>
        <dbReference type="EMBL" id="GMT25290.1"/>
    </source>
</evidence>
<dbReference type="CDD" id="cd09917">
    <property type="entry name" value="F-box_SF"/>
    <property type="match status" value="1"/>
</dbReference>
<feature type="non-terminal residue" evidence="3">
    <location>
        <position position="1"/>
    </location>
</feature>
<dbReference type="Pfam" id="PF00646">
    <property type="entry name" value="F-box"/>
    <property type="match status" value="1"/>
</dbReference>
<accession>A0AAV5W4M5</accession>
<gene>
    <name evidence="3" type="ORF">PFISCL1PPCAC_16587</name>
</gene>
<dbReference type="SUPFAM" id="SSF81383">
    <property type="entry name" value="F-box domain"/>
    <property type="match status" value="1"/>
</dbReference>
<dbReference type="Proteomes" id="UP001432322">
    <property type="component" value="Unassembled WGS sequence"/>
</dbReference>
<dbReference type="AlphaFoldDB" id="A0AAV5W4M5"/>
<dbReference type="EMBL" id="BTSY01000004">
    <property type="protein sequence ID" value="GMT25290.1"/>
    <property type="molecule type" value="Genomic_DNA"/>
</dbReference>
<organism evidence="3 4">
    <name type="scientific">Pristionchus fissidentatus</name>
    <dbReference type="NCBI Taxonomy" id="1538716"/>
    <lineage>
        <taxon>Eukaryota</taxon>
        <taxon>Metazoa</taxon>
        <taxon>Ecdysozoa</taxon>
        <taxon>Nematoda</taxon>
        <taxon>Chromadorea</taxon>
        <taxon>Rhabditida</taxon>
        <taxon>Rhabditina</taxon>
        <taxon>Diplogasteromorpha</taxon>
        <taxon>Diplogasteroidea</taxon>
        <taxon>Neodiplogasteridae</taxon>
        <taxon>Pristionchus</taxon>
    </lineage>
</organism>
<feature type="region of interest" description="Disordered" evidence="1">
    <location>
        <begin position="1"/>
        <end position="47"/>
    </location>
</feature>